<comment type="similarity">
    <text evidence="1 5">Belongs to the MreC family.</text>
</comment>
<evidence type="ECO:0000313" key="9">
    <source>
        <dbReference type="EMBL" id="MBB5263662.1"/>
    </source>
</evidence>
<dbReference type="Pfam" id="PF04085">
    <property type="entry name" value="MreC"/>
    <property type="match status" value="1"/>
</dbReference>
<dbReference type="EMBL" id="JACHFW010000002">
    <property type="protein sequence ID" value="MBB5263662.1"/>
    <property type="molecule type" value="Genomic_DNA"/>
</dbReference>
<keyword evidence="3 5" id="KW-0133">Cell shape</keyword>
<evidence type="ECO:0000256" key="3">
    <source>
        <dbReference type="ARBA" id="ARBA00022960"/>
    </source>
</evidence>
<keyword evidence="10" id="KW-1185">Reference proteome</keyword>
<dbReference type="Gene3D" id="2.40.10.350">
    <property type="entry name" value="Rod shape-determining protein MreC, domain 2"/>
    <property type="match status" value="1"/>
</dbReference>
<gene>
    <name evidence="9" type="ORF">HNP82_000760</name>
</gene>
<dbReference type="InterPro" id="IPR042175">
    <property type="entry name" value="Cell/Rod_MreC_2"/>
</dbReference>
<dbReference type="PIRSF" id="PIRSF038471">
    <property type="entry name" value="MreC"/>
    <property type="match status" value="1"/>
</dbReference>
<organism evidence="9 10">
    <name type="scientific">Catenibacillus scindens</name>
    <dbReference type="NCBI Taxonomy" id="673271"/>
    <lineage>
        <taxon>Bacteria</taxon>
        <taxon>Bacillati</taxon>
        <taxon>Bacillota</taxon>
        <taxon>Clostridia</taxon>
        <taxon>Lachnospirales</taxon>
        <taxon>Lachnospiraceae</taxon>
        <taxon>Catenibacillus</taxon>
    </lineage>
</organism>
<evidence type="ECO:0000256" key="7">
    <source>
        <dbReference type="SAM" id="MobiDB-lite"/>
    </source>
</evidence>
<evidence type="ECO:0000259" key="8">
    <source>
        <dbReference type="Pfam" id="PF04085"/>
    </source>
</evidence>
<reference evidence="9 10" key="1">
    <citation type="submission" date="2020-08" db="EMBL/GenBank/DDBJ databases">
        <title>Genomic Encyclopedia of Type Strains, Phase IV (KMG-IV): sequencing the most valuable type-strain genomes for metagenomic binning, comparative biology and taxonomic classification.</title>
        <authorList>
            <person name="Goeker M."/>
        </authorList>
    </citation>
    <scope>NUCLEOTIDE SEQUENCE [LARGE SCALE GENOMIC DNA]</scope>
    <source>
        <strain evidence="9 10">DSM 106146</strain>
    </source>
</reference>
<dbReference type="Gene3D" id="2.40.10.340">
    <property type="entry name" value="Rod shape-determining protein MreC, domain 1"/>
    <property type="match status" value="1"/>
</dbReference>
<dbReference type="PANTHER" id="PTHR34138:SF1">
    <property type="entry name" value="CELL SHAPE-DETERMINING PROTEIN MREC"/>
    <property type="match status" value="1"/>
</dbReference>
<evidence type="ECO:0000256" key="4">
    <source>
        <dbReference type="ARBA" id="ARBA00032089"/>
    </source>
</evidence>
<evidence type="ECO:0000256" key="6">
    <source>
        <dbReference type="SAM" id="Coils"/>
    </source>
</evidence>
<feature type="domain" description="Rod shape-determining protein MreC beta-barrel core" evidence="8">
    <location>
        <begin position="126"/>
        <end position="275"/>
    </location>
</feature>
<evidence type="ECO:0000256" key="1">
    <source>
        <dbReference type="ARBA" id="ARBA00009369"/>
    </source>
</evidence>
<dbReference type="Proteomes" id="UP000543642">
    <property type="component" value="Unassembled WGS sequence"/>
</dbReference>
<evidence type="ECO:0000256" key="5">
    <source>
        <dbReference type="PIRNR" id="PIRNR038471"/>
    </source>
</evidence>
<dbReference type="InterPro" id="IPR055342">
    <property type="entry name" value="MreC_beta-barrel_core"/>
</dbReference>
<dbReference type="NCBIfam" id="TIGR00219">
    <property type="entry name" value="mreC"/>
    <property type="match status" value="1"/>
</dbReference>
<proteinExistence type="inferred from homology"/>
<dbReference type="RefSeq" id="WP_183771672.1">
    <property type="nucleotide sequence ID" value="NZ_CAWVEG010000117.1"/>
</dbReference>
<protein>
    <recommendedName>
        <fullName evidence="2 5">Cell shape-determining protein MreC</fullName>
    </recommendedName>
    <alternativeName>
        <fullName evidence="4 5">Cell shape protein MreC</fullName>
    </alternativeName>
</protein>
<feature type="compositionally biased region" description="Low complexity" evidence="7">
    <location>
        <begin position="285"/>
        <end position="318"/>
    </location>
</feature>
<dbReference type="GO" id="GO:0005886">
    <property type="term" value="C:plasma membrane"/>
    <property type="evidence" value="ECO:0007669"/>
    <property type="project" value="TreeGrafter"/>
</dbReference>
<feature type="coiled-coil region" evidence="6">
    <location>
        <begin position="65"/>
        <end position="113"/>
    </location>
</feature>
<dbReference type="InterPro" id="IPR042177">
    <property type="entry name" value="Cell/Rod_1"/>
</dbReference>
<comment type="function">
    <text evidence="5">Involved in formation and maintenance of cell shape.</text>
</comment>
<dbReference type="InterPro" id="IPR007221">
    <property type="entry name" value="MreC"/>
</dbReference>
<dbReference type="AlphaFoldDB" id="A0A7W8M4J5"/>
<evidence type="ECO:0000313" key="10">
    <source>
        <dbReference type="Proteomes" id="UP000543642"/>
    </source>
</evidence>
<keyword evidence="6" id="KW-0175">Coiled coil</keyword>
<accession>A0A7W8M4J5</accession>
<name>A0A7W8M4J5_9FIRM</name>
<evidence type="ECO:0000256" key="2">
    <source>
        <dbReference type="ARBA" id="ARBA00013855"/>
    </source>
</evidence>
<sequence>MKQHKKNGGINPKYLFLALLAVCCVLIAVSFTWGTANNIVQRTLGTVIVPMQSGLNSIGSWISSRVEDSKTISELRDENEQLQLQVDTLKSQISSMENNLNELDELRQLLELKESYPNYSMVGARIISSDASNWYDTFTIDKGSSDGIQVDMNVIADNGLVGIVIETGINHSIVRSITDDASSVSAMDAISEDHCIVSGSLEEKDTGLLNVELIHDDAQIEEGNEIVTSYLSDKFLPGLTIGYITSVTEDASTLTRTAKVTPVVDFEHLRDVLVITQLKADLVEGGESSTSEETSQSSTSESGSDSTTQTQETDAPAE</sequence>
<feature type="region of interest" description="Disordered" evidence="7">
    <location>
        <begin position="283"/>
        <end position="318"/>
    </location>
</feature>
<dbReference type="GO" id="GO:0008360">
    <property type="term" value="P:regulation of cell shape"/>
    <property type="evidence" value="ECO:0007669"/>
    <property type="project" value="UniProtKB-KW"/>
</dbReference>
<comment type="caution">
    <text evidence="9">The sequence shown here is derived from an EMBL/GenBank/DDBJ whole genome shotgun (WGS) entry which is preliminary data.</text>
</comment>
<dbReference type="PANTHER" id="PTHR34138">
    <property type="entry name" value="CELL SHAPE-DETERMINING PROTEIN MREC"/>
    <property type="match status" value="1"/>
</dbReference>